<name>A0A922IBJ7_DERFA</name>
<dbReference type="EMBL" id="SDOV01000009">
    <property type="protein sequence ID" value="KAH7636742.1"/>
    <property type="molecule type" value="Genomic_DNA"/>
</dbReference>
<evidence type="ECO:0000313" key="2">
    <source>
        <dbReference type="EMBL" id="KAH7636742.1"/>
    </source>
</evidence>
<reference evidence="2" key="2">
    <citation type="submission" date="2020-06" db="EMBL/GenBank/DDBJ databases">
        <authorList>
            <person name="Ji K."/>
            <person name="Li J."/>
        </authorList>
    </citation>
    <scope>NUCLEOTIDE SEQUENCE</scope>
    <source>
        <strain evidence="2">JKM2019</strain>
        <tissue evidence="2">Whole body</tissue>
    </source>
</reference>
<reference evidence="3" key="4">
    <citation type="journal article" date="2022" name="Res Sq">
        <title>Comparative Genomics Reveals Insights into the Divergent Evolution of Astigmatic Mites and Household Pest Adaptations.</title>
        <authorList>
            <person name="Xiong Q."/>
            <person name="Wan A.T.-Y."/>
            <person name="Liu X.-Y."/>
            <person name="Fung C.S.-H."/>
            <person name="Xiao X."/>
            <person name="Malainual N."/>
            <person name="Hou J."/>
            <person name="Wang L."/>
            <person name="Wang M."/>
            <person name="Yang K."/>
            <person name="Cui Y."/>
            <person name="Leung E."/>
            <person name="Nong W."/>
            <person name="Shin S.-K."/>
            <person name="Au S."/>
            <person name="Jeong K.Y."/>
            <person name="Chew F.T."/>
            <person name="Hui J."/>
            <person name="Leung T.F."/>
            <person name="Tungtrongchitr A."/>
            <person name="Zhong N."/>
            <person name="Liu Z."/>
            <person name="Tsui S."/>
        </authorList>
    </citation>
    <scope>NUCLEOTIDE SEQUENCE</scope>
    <source>
        <strain evidence="3">Derf</strain>
        <tissue evidence="3">Whole organism</tissue>
    </source>
</reference>
<feature type="transmembrane region" description="Helical" evidence="1">
    <location>
        <begin position="407"/>
        <end position="430"/>
    </location>
</feature>
<feature type="transmembrane region" description="Helical" evidence="1">
    <location>
        <begin position="51"/>
        <end position="72"/>
    </location>
</feature>
<feature type="transmembrane region" description="Helical" evidence="1">
    <location>
        <begin position="92"/>
        <end position="109"/>
    </location>
</feature>
<accession>A0A922IBJ7</accession>
<feature type="transmembrane region" description="Helical" evidence="1">
    <location>
        <begin position="240"/>
        <end position="262"/>
    </location>
</feature>
<evidence type="ECO:0000313" key="4">
    <source>
        <dbReference type="Proteomes" id="UP000790347"/>
    </source>
</evidence>
<keyword evidence="1" id="KW-0812">Transmembrane</keyword>
<reference evidence="3" key="1">
    <citation type="submission" date="2013-05" db="EMBL/GenBank/DDBJ databases">
        <authorList>
            <person name="Yim A.K.Y."/>
            <person name="Chan T.F."/>
            <person name="Ji K.M."/>
            <person name="Liu X.Y."/>
            <person name="Zhou J.W."/>
            <person name="Li R.Q."/>
            <person name="Yang K.Y."/>
            <person name="Li J."/>
            <person name="Li M."/>
            <person name="Law P.T.W."/>
            <person name="Wu Y.L."/>
            <person name="Cai Z.L."/>
            <person name="Qin H."/>
            <person name="Bao Y."/>
            <person name="Leung R.K.K."/>
            <person name="Ng P.K.S."/>
            <person name="Zou J."/>
            <person name="Zhong X.J."/>
            <person name="Ran P.X."/>
            <person name="Zhong N.S."/>
            <person name="Liu Z.G."/>
            <person name="Tsui S.K.W."/>
        </authorList>
    </citation>
    <scope>NUCLEOTIDE SEQUENCE</scope>
    <source>
        <strain evidence="3">Derf</strain>
        <tissue evidence="3">Whole organism</tissue>
    </source>
</reference>
<comment type="caution">
    <text evidence="3">The sequence shown here is derived from an EMBL/GenBank/DDBJ whole genome shotgun (WGS) entry which is preliminary data.</text>
</comment>
<keyword evidence="4" id="KW-1185">Reference proteome</keyword>
<dbReference type="AlphaFoldDB" id="A0A922IBJ7"/>
<feature type="transmembrane region" description="Helical" evidence="1">
    <location>
        <begin position="204"/>
        <end position="228"/>
    </location>
</feature>
<protein>
    <submittedName>
        <fullName evidence="3">Uncharacterized protein</fullName>
    </submittedName>
</protein>
<keyword evidence="1" id="KW-1133">Transmembrane helix</keyword>
<feature type="transmembrane region" description="Helical" evidence="1">
    <location>
        <begin position="165"/>
        <end position="184"/>
    </location>
</feature>
<keyword evidence="1" id="KW-0472">Membrane</keyword>
<reference evidence="2" key="3">
    <citation type="journal article" date="2021" name="World Allergy Organ. J.">
        <title>Chromosome-level assembly of Dermatophagoides farinae genome and transcriptome reveals two novel allergens Der f 37 and Der f 39.</title>
        <authorList>
            <person name="Chen J."/>
            <person name="Cai Z."/>
            <person name="Fan D."/>
            <person name="Hu J."/>
            <person name="Hou Y."/>
            <person name="He Y."/>
            <person name="Zhang Z."/>
            <person name="Zhao Z."/>
            <person name="Gao P."/>
            <person name="Hu W."/>
            <person name="Sun J."/>
            <person name="Li J."/>
            <person name="Ji K."/>
        </authorList>
    </citation>
    <scope>NUCLEOTIDE SEQUENCE</scope>
    <source>
        <strain evidence="2">JKM2019</strain>
    </source>
</reference>
<dbReference type="Proteomes" id="UP000790347">
    <property type="component" value="Unassembled WGS sequence"/>
</dbReference>
<gene>
    <name evidence="3" type="ORF">DERF_001994</name>
    <name evidence="2" type="ORF">HUG17_6948</name>
</gene>
<dbReference type="EMBL" id="ASGP02000001">
    <property type="protein sequence ID" value="KAH9528020.1"/>
    <property type="molecule type" value="Genomic_DNA"/>
</dbReference>
<organism evidence="3 4">
    <name type="scientific">Dermatophagoides farinae</name>
    <name type="common">American house dust mite</name>
    <dbReference type="NCBI Taxonomy" id="6954"/>
    <lineage>
        <taxon>Eukaryota</taxon>
        <taxon>Metazoa</taxon>
        <taxon>Ecdysozoa</taxon>
        <taxon>Arthropoda</taxon>
        <taxon>Chelicerata</taxon>
        <taxon>Arachnida</taxon>
        <taxon>Acari</taxon>
        <taxon>Acariformes</taxon>
        <taxon>Sarcoptiformes</taxon>
        <taxon>Astigmata</taxon>
        <taxon>Psoroptidia</taxon>
        <taxon>Analgoidea</taxon>
        <taxon>Pyroglyphidae</taxon>
        <taxon>Dermatophagoidinae</taxon>
        <taxon>Dermatophagoides</taxon>
    </lineage>
</organism>
<feature type="transmembrane region" description="Helical" evidence="1">
    <location>
        <begin position="309"/>
        <end position="329"/>
    </location>
</feature>
<sequence>MDLLEFSPYKVKKINEIFHIFFNNSLFYVQRYYYSMQEYVKHNITFTWRRLLLPTWLAVNAWSMIIFFILVVFRKLPDYTFLVEIPLTVMKINNFDLLVYYVLLTYSLWEIKWMSTFRLIINYKLPFNSICLSYWRIRDCRLNRKNDEKYLINFFIKSSYTCGTIFRLSVFGLIPLWIMFLKYLSSLYMKQVISLRQFLVCSTMLIACYIKAVHIIGELIIEMLFLLFTAEYLKIHIQRTIKLLSLWIIFASRYRMLPQYYWRQYVIAFSRIGRFRVASKPFLMQIEMVTKISFTMAILFYWQQSQINIFNGFITLVFVSMFCFPQFLYLRLTMFPYYNECFYKLMFSLNARKQLRMQQLQTNRNISKRSQRVYKIMDRLNLREMIMRNLQTQIACKNEFGFYCGPFFFITRAKFAEMFIANFVFAIMVYKKICLYNVNLDILNN</sequence>
<evidence type="ECO:0000313" key="3">
    <source>
        <dbReference type="EMBL" id="KAH9528020.1"/>
    </source>
</evidence>
<proteinExistence type="predicted"/>
<evidence type="ECO:0000256" key="1">
    <source>
        <dbReference type="SAM" id="Phobius"/>
    </source>
</evidence>
<dbReference type="Proteomes" id="UP000828236">
    <property type="component" value="Unassembled WGS sequence"/>
</dbReference>